<accession>A0ACC2M1S9</accession>
<gene>
    <name evidence="1" type="ORF">MRB53_016279</name>
</gene>
<name>A0ACC2M1S9_PERAE</name>
<sequence>MRRSGTMRNIPVLRALVPEVITLSYVIGTPLSYLVLLPRLRILWDCLGIQVGVGVVIGVLCTPWDKVNNMLARR</sequence>
<evidence type="ECO:0000313" key="2">
    <source>
        <dbReference type="Proteomes" id="UP001234297"/>
    </source>
</evidence>
<dbReference type="Proteomes" id="UP001234297">
    <property type="component" value="Chromosome 5"/>
</dbReference>
<keyword evidence="2" id="KW-1185">Reference proteome</keyword>
<protein>
    <submittedName>
        <fullName evidence="1">Uncharacterized protein</fullName>
    </submittedName>
</protein>
<evidence type="ECO:0000313" key="1">
    <source>
        <dbReference type="EMBL" id="KAJ8639585.1"/>
    </source>
</evidence>
<dbReference type="EMBL" id="CM056813">
    <property type="protein sequence ID" value="KAJ8639585.1"/>
    <property type="molecule type" value="Genomic_DNA"/>
</dbReference>
<reference evidence="1 2" key="1">
    <citation type="journal article" date="2022" name="Hortic Res">
        <title>A haplotype resolved chromosomal level avocado genome allows analysis of novel avocado genes.</title>
        <authorList>
            <person name="Nath O."/>
            <person name="Fletcher S.J."/>
            <person name="Hayward A."/>
            <person name="Shaw L.M."/>
            <person name="Masouleh A.K."/>
            <person name="Furtado A."/>
            <person name="Henry R.J."/>
            <person name="Mitter N."/>
        </authorList>
    </citation>
    <scope>NUCLEOTIDE SEQUENCE [LARGE SCALE GENOMIC DNA]</scope>
    <source>
        <strain evidence="2">cv. Hass</strain>
    </source>
</reference>
<proteinExistence type="predicted"/>
<comment type="caution">
    <text evidence="1">The sequence shown here is derived from an EMBL/GenBank/DDBJ whole genome shotgun (WGS) entry which is preliminary data.</text>
</comment>
<organism evidence="1 2">
    <name type="scientific">Persea americana</name>
    <name type="common">Avocado</name>
    <dbReference type="NCBI Taxonomy" id="3435"/>
    <lineage>
        <taxon>Eukaryota</taxon>
        <taxon>Viridiplantae</taxon>
        <taxon>Streptophyta</taxon>
        <taxon>Embryophyta</taxon>
        <taxon>Tracheophyta</taxon>
        <taxon>Spermatophyta</taxon>
        <taxon>Magnoliopsida</taxon>
        <taxon>Magnoliidae</taxon>
        <taxon>Laurales</taxon>
        <taxon>Lauraceae</taxon>
        <taxon>Persea</taxon>
    </lineage>
</organism>